<dbReference type="Pfam" id="PF14151">
    <property type="entry name" value="YfhD"/>
    <property type="match status" value="1"/>
</dbReference>
<dbReference type="EMBL" id="FONT01000006">
    <property type="protein sequence ID" value="SFE94117.1"/>
    <property type="molecule type" value="Genomic_DNA"/>
</dbReference>
<gene>
    <name evidence="2" type="ORF">SAMN05192532_106119</name>
</gene>
<sequence length="51" mass="5934">MSYKSEGPEEKALKEADGRYVEYSEELADTDDVEAQKRAKKADDRVKNRRQ</sequence>
<evidence type="ECO:0000313" key="3">
    <source>
        <dbReference type="Proteomes" id="UP000199516"/>
    </source>
</evidence>
<name>A0A1I2ENF2_9BACI</name>
<dbReference type="RefSeq" id="WP_091662817.1">
    <property type="nucleotide sequence ID" value="NZ_FONT01000006.1"/>
</dbReference>
<dbReference type="OrthoDB" id="2973490at2"/>
<feature type="compositionally biased region" description="Basic and acidic residues" evidence="1">
    <location>
        <begin position="34"/>
        <end position="51"/>
    </location>
</feature>
<feature type="compositionally biased region" description="Acidic residues" evidence="1">
    <location>
        <begin position="23"/>
        <end position="33"/>
    </location>
</feature>
<keyword evidence="3" id="KW-1185">Reference proteome</keyword>
<reference evidence="2 3" key="1">
    <citation type="submission" date="2016-10" db="EMBL/GenBank/DDBJ databases">
        <authorList>
            <person name="de Groot N.N."/>
        </authorList>
    </citation>
    <scope>NUCLEOTIDE SEQUENCE [LARGE SCALE GENOMIC DNA]</scope>
    <source>
        <strain evidence="2 3">DSM 23995</strain>
    </source>
</reference>
<evidence type="ECO:0000313" key="2">
    <source>
        <dbReference type="EMBL" id="SFE94117.1"/>
    </source>
</evidence>
<accession>A0A1I2ENF2</accession>
<feature type="compositionally biased region" description="Basic and acidic residues" evidence="1">
    <location>
        <begin position="1"/>
        <end position="22"/>
    </location>
</feature>
<proteinExistence type="predicted"/>
<protein>
    <submittedName>
        <fullName evidence="2">YfhD-like protein</fullName>
    </submittedName>
</protein>
<dbReference type="STRING" id="930128.SAMN05192532_106119"/>
<dbReference type="InterPro" id="IPR025435">
    <property type="entry name" value="YfhD-like"/>
</dbReference>
<feature type="region of interest" description="Disordered" evidence="1">
    <location>
        <begin position="1"/>
        <end position="51"/>
    </location>
</feature>
<dbReference type="AlphaFoldDB" id="A0A1I2ENF2"/>
<organism evidence="2 3">
    <name type="scientific">Alteribacillus iranensis</name>
    <dbReference type="NCBI Taxonomy" id="930128"/>
    <lineage>
        <taxon>Bacteria</taxon>
        <taxon>Bacillati</taxon>
        <taxon>Bacillota</taxon>
        <taxon>Bacilli</taxon>
        <taxon>Bacillales</taxon>
        <taxon>Bacillaceae</taxon>
        <taxon>Alteribacillus</taxon>
    </lineage>
</organism>
<evidence type="ECO:0000256" key="1">
    <source>
        <dbReference type="SAM" id="MobiDB-lite"/>
    </source>
</evidence>
<dbReference type="Proteomes" id="UP000199516">
    <property type="component" value="Unassembled WGS sequence"/>
</dbReference>